<gene>
    <name evidence="1" type="ORF">VSH64_05690</name>
</gene>
<organism evidence="1 2">
    <name type="scientific">Amycolatopsis rhabdoformis</name>
    <dbReference type="NCBI Taxonomy" id="1448059"/>
    <lineage>
        <taxon>Bacteria</taxon>
        <taxon>Bacillati</taxon>
        <taxon>Actinomycetota</taxon>
        <taxon>Actinomycetes</taxon>
        <taxon>Pseudonocardiales</taxon>
        <taxon>Pseudonocardiaceae</taxon>
        <taxon>Amycolatopsis</taxon>
    </lineage>
</organism>
<dbReference type="InterPro" id="IPR036661">
    <property type="entry name" value="Luciferase-like_sf"/>
</dbReference>
<dbReference type="EMBL" id="CP142149">
    <property type="protein sequence ID" value="WSE31600.1"/>
    <property type="molecule type" value="Genomic_DNA"/>
</dbReference>
<dbReference type="RefSeq" id="WP_326834407.1">
    <property type="nucleotide sequence ID" value="NZ_CP142149.1"/>
</dbReference>
<dbReference type="NCBIfam" id="TIGR03620">
    <property type="entry name" value="F420_MSMEG_4141"/>
    <property type="match status" value="1"/>
</dbReference>
<evidence type="ECO:0000313" key="2">
    <source>
        <dbReference type="Proteomes" id="UP001330812"/>
    </source>
</evidence>
<keyword evidence="2" id="KW-1185">Reference proteome</keyword>
<evidence type="ECO:0000313" key="1">
    <source>
        <dbReference type="EMBL" id="WSE31600.1"/>
    </source>
</evidence>
<proteinExistence type="predicted"/>
<reference evidence="1 2" key="1">
    <citation type="journal article" date="2015" name="Int. J. Syst. Evol. Microbiol.">
        <title>Amycolatopsis rhabdoformis sp. nov., an actinomycete isolated from a tropical forest soil.</title>
        <authorList>
            <person name="Souza W.R."/>
            <person name="Silva R.E."/>
            <person name="Goodfellow M."/>
            <person name="Busarakam K."/>
            <person name="Figueiro F.S."/>
            <person name="Ferreira D."/>
            <person name="Rodrigues-Filho E."/>
            <person name="Moraes L.A.B."/>
            <person name="Zucchi T.D."/>
        </authorList>
    </citation>
    <scope>NUCLEOTIDE SEQUENCE [LARGE SCALE GENOMIC DNA]</scope>
    <source>
        <strain evidence="1 2">NCIMB 14900</strain>
    </source>
</reference>
<sequence length="278" mass="28601">MSLDLGRVGLWSVDLRTAAPAAISAAATELDDLGWGALWIPGLGGGDLFGDLSRLLTATRRTVVATGVASIWRHPAAEFAAFAAAHSSRLLLGLGVSDAATATGGPFRPLQAMTGYLDALDAAGSSAPRVLGAMGPAMTDLARRRASGTHPFLVTPAYIEAARTRLGAGALLAPYQAVTLERDPAKARAAGRAFLAPFFGMGAYRRSLLTQGFSDADLASGGSDRLVDAVLAWGDVDAVGKRVAEHLAAGADHVALHVVGVDGLPLREWRELAALISG</sequence>
<accession>A0ABZ1IDT7</accession>
<dbReference type="InterPro" id="IPR019922">
    <property type="entry name" value="Lucif-like_OxRdatse_MSMEG_4141"/>
</dbReference>
<name>A0ABZ1IDT7_9PSEU</name>
<protein>
    <submittedName>
        <fullName evidence="1">TIGR03620 family F420-dependent LLM class oxidoreductase</fullName>
    </submittedName>
</protein>
<dbReference type="Proteomes" id="UP001330812">
    <property type="component" value="Chromosome"/>
</dbReference>
<dbReference type="SUPFAM" id="SSF51679">
    <property type="entry name" value="Bacterial luciferase-like"/>
    <property type="match status" value="1"/>
</dbReference>
<dbReference type="Gene3D" id="3.20.20.30">
    <property type="entry name" value="Luciferase-like domain"/>
    <property type="match status" value="1"/>
</dbReference>